<dbReference type="Pfam" id="PF23220">
    <property type="entry name" value="HAT_Syf1_M"/>
    <property type="match status" value="1"/>
</dbReference>
<dbReference type="InterPro" id="IPR003107">
    <property type="entry name" value="HAT"/>
</dbReference>
<dbReference type="GO" id="GO:0071014">
    <property type="term" value="C:post-mRNA release spliceosomal complex"/>
    <property type="evidence" value="ECO:0007669"/>
    <property type="project" value="TreeGrafter"/>
</dbReference>
<dbReference type="OrthoDB" id="10067343at2759"/>
<dbReference type="Proteomes" id="UP000649328">
    <property type="component" value="Unassembled WGS sequence"/>
</dbReference>
<protein>
    <recommendedName>
        <fullName evidence="8">Pre-mRNA-splicing factor SYF1</fullName>
    </recommendedName>
</protein>
<name>A0A8H7LB42_9ASCO</name>
<evidence type="ECO:0000259" key="11">
    <source>
        <dbReference type="Pfam" id="PF23233"/>
    </source>
</evidence>
<dbReference type="InterPro" id="IPR056350">
    <property type="entry name" value="HAT_Syf1_central"/>
</dbReference>
<feature type="domain" description="Pre-mRNA-splicing factor Syf1/CRNKL1-like C-terminal HAT-repeats" evidence="10">
    <location>
        <begin position="380"/>
        <end position="497"/>
    </location>
</feature>
<evidence type="ECO:0000256" key="6">
    <source>
        <dbReference type="ARBA" id="ARBA00023187"/>
    </source>
</evidence>
<evidence type="ECO:0000313" key="12">
    <source>
        <dbReference type="EMBL" id="KAF8001874.1"/>
    </source>
</evidence>
<dbReference type="InterPro" id="IPR011990">
    <property type="entry name" value="TPR-like_helical_dom_sf"/>
</dbReference>
<evidence type="ECO:0000256" key="3">
    <source>
        <dbReference type="ARBA" id="ARBA00022664"/>
    </source>
</evidence>
<dbReference type="Gene3D" id="1.25.40.10">
    <property type="entry name" value="Tetratricopeptide repeat domain"/>
    <property type="match status" value="2"/>
</dbReference>
<dbReference type="Pfam" id="PF23233">
    <property type="entry name" value="HAT_Syf1_CNRKL1_N"/>
    <property type="match status" value="1"/>
</dbReference>
<sequence length="507" mass="58885">MLLDTLISDDQIPYEEALLQDGENETLWLEYAETYFSDFEKARFILDRAVSELPASILLWNTYLQLPWGPNHRDTLISLYERALRVLYTTPAFWFKYIDLLSRDRSTNGTLGLKRALDMALFSLDRSHHGQIWRKYLELADNLNNKDSAAIYARFHEISLDHLADGPLHLARDCILKVAQYGDYNLAIKLFKKTCRENSQLTKLHFEFVLDFLRVLLASAHFQDDLFIEETAQNAGRDFPGLAKSYNLAVAAYYSKRLDFEKTRHFHHLAFISANSVDDVVEVFDIVTNWEENQIEKLFQADKFDELDLRMKQLSRLIEKQELLINDVLLKKSPFCLDHWLERAQIYARNGDQREVITTYVTAIRRVNPLKSSSRNGLTMASLWTAYAEIYISQGDLSTANVIFSHAVALQFKTAAELAEIYMAWTEMIFTVSDEDALNHIELVLLVPEDAIVEKNENRKKSVHDEIPRNTHLWAFYIDILKSMIEEGENNLEIYQKLGTAYKRLLS</sequence>
<evidence type="ECO:0000256" key="7">
    <source>
        <dbReference type="ARBA" id="ARBA00023242"/>
    </source>
</evidence>
<dbReference type="InterPro" id="IPR045075">
    <property type="entry name" value="Syf1-like"/>
</dbReference>
<evidence type="ECO:0000256" key="1">
    <source>
        <dbReference type="ARBA" id="ARBA00004123"/>
    </source>
</evidence>
<dbReference type="AlphaFoldDB" id="A0A8H7LB42"/>
<dbReference type="InterPro" id="IPR055433">
    <property type="entry name" value="HAT_Syf1-like_N"/>
</dbReference>
<evidence type="ECO:0000256" key="8">
    <source>
        <dbReference type="ARBA" id="ARBA00039472"/>
    </source>
</evidence>
<evidence type="ECO:0000256" key="5">
    <source>
        <dbReference type="ARBA" id="ARBA00022737"/>
    </source>
</evidence>
<dbReference type="GO" id="GO:0000974">
    <property type="term" value="C:Prp19 complex"/>
    <property type="evidence" value="ECO:0007669"/>
    <property type="project" value="TreeGrafter"/>
</dbReference>
<reference evidence="12" key="1">
    <citation type="submission" date="2020-10" db="EMBL/GenBank/DDBJ databases">
        <title>The Whole-Genome Sequence of Metschnikowia persimmonesis, a Novel Endophytic Yeast Species Isolated from Medicinal Plant Diospyros kaki Thumb.</title>
        <authorList>
            <person name="Rahmat E."/>
            <person name="Kang Y."/>
        </authorList>
    </citation>
    <scope>NUCLEOTIDE SEQUENCE</scope>
    <source>
        <strain evidence="12">KIOM G15050</strain>
    </source>
</reference>
<dbReference type="PANTHER" id="PTHR11246">
    <property type="entry name" value="PRE-MRNA SPLICING FACTOR"/>
    <property type="match status" value="1"/>
</dbReference>
<accession>A0A8H7LB42</accession>
<dbReference type="EMBL" id="JACBPP010000004">
    <property type="protein sequence ID" value="KAF8001874.1"/>
    <property type="molecule type" value="Genomic_DNA"/>
</dbReference>
<keyword evidence="5" id="KW-0677">Repeat</keyword>
<feature type="domain" description="Pre-mRNA-splicing factor SYF1 central HAT repeats" evidence="9">
    <location>
        <begin position="198"/>
        <end position="367"/>
    </location>
</feature>
<evidence type="ECO:0000313" key="13">
    <source>
        <dbReference type="Proteomes" id="UP000649328"/>
    </source>
</evidence>
<evidence type="ECO:0000259" key="10">
    <source>
        <dbReference type="Pfam" id="PF23231"/>
    </source>
</evidence>
<comment type="subcellular location">
    <subcellularLocation>
        <location evidence="1">Nucleus</location>
    </subcellularLocation>
</comment>
<gene>
    <name evidence="12" type="ORF">HF325_002839</name>
</gene>
<comment type="similarity">
    <text evidence="2">Belongs to the crooked-neck family.</text>
</comment>
<evidence type="ECO:0000256" key="4">
    <source>
        <dbReference type="ARBA" id="ARBA00022728"/>
    </source>
</evidence>
<keyword evidence="6" id="KW-0508">mRNA splicing</keyword>
<dbReference type="InterPro" id="IPR055430">
    <property type="entry name" value="HAT_Syf1_CNRKL1_C"/>
</dbReference>
<proteinExistence type="inferred from homology"/>
<comment type="caution">
    <text evidence="12">The sequence shown here is derived from an EMBL/GenBank/DDBJ whole genome shotgun (WGS) entry which is preliminary data.</text>
</comment>
<dbReference type="Pfam" id="PF23231">
    <property type="entry name" value="HAT_Syf1_CNRKL1_C"/>
    <property type="match status" value="1"/>
</dbReference>
<evidence type="ECO:0000256" key="2">
    <source>
        <dbReference type="ARBA" id="ARBA00008644"/>
    </source>
</evidence>
<dbReference type="GO" id="GO:0000349">
    <property type="term" value="P:generation of catalytic spliceosome for first transesterification step"/>
    <property type="evidence" value="ECO:0007669"/>
    <property type="project" value="TreeGrafter"/>
</dbReference>
<keyword evidence="3" id="KW-0507">mRNA processing</keyword>
<dbReference type="SMART" id="SM00386">
    <property type="entry name" value="HAT"/>
    <property type="match status" value="2"/>
</dbReference>
<keyword evidence="4" id="KW-0747">Spliceosome</keyword>
<evidence type="ECO:0000259" key="9">
    <source>
        <dbReference type="Pfam" id="PF23220"/>
    </source>
</evidence>
<feature type="domain" description="Pre-mRNA-splicing factor Syf1-like N-terminal HAT-repeats" evidence="11">
    <location>
        <begin position="11"/>
        <end position="158"/>
    </location>
</feature>
<dbReference type="PANTHER" id="PTHR11246:SF5">
    <property type="entry name" value="PRE-MRNA-SPLICING FACTOR SYF1"/>
    <property type="match status" value="1"/>
</dbReference>
<dbReference type="GO" id="GO:0071007">
    <property type="term" value="C:U2-type catalytic step 2 spliceosome"/>
    <property type="evidence" value="ECO:0007669"/>
    <property type="project" value="TreeGrafter"/>
</dbReference>
<dbReference type="SUPFAM" id="SSF48452">
    <property type="entry name" value="TPR-like"/>
    <property type="match status" value="1"/>
</dbReference>
<keyword evidence="7" id="KW-0539">Nucleus</keyword>
<keyword evidence="13" id="KW-1185">Reference proteome</keyword>
<organism evidence="12 13">
    <name type="scientific">Metschnikowia pulcherrima</name>
    <dbReference type="NCBI Taxonomy" id="27326"/>
    <lineage>
        <taxon>Eukaryota</taxon>
        <taxon>Fungi</taxon>
        <taxon>Dikarya</taxon>
        <taxon>Ascomycota</taxon>
        <taxon>Saccharomycotina</taxon>
        <taxon>Pichiomycetes</taxon>
        <taxon>Metschnikowiaceae</taxon>
        <taxon>Metschnikowia</taxon>
    </lineage>
</organism>